<evidence type="ECO:0000313" key="1">
    <source>
        <dbReference type="EMBL" id="KAJ8673879.1"/>
    </source>
</evidence>
<sequence length="174" mass="20007">MLFQAILITLFASQSTRASHKDSILLQKWSIPSWEAVRDTDLFEVDQDLEDVAYAIFAKDGYLDTHLGVCPNNSRYIERIQDISHRIKKLKIYSELVSHGLLTIVQELRTYDGSEELLSNDSKTEGILRKYFLDGRQFLIEFRNNILSDPNDNSSLVTEYKVSGNLKLNRTSLC</sequence>
<comment type="caution">
    <text evidence="1">The sequence shown here is derived from an EMBL/GenBank/DDBJ whole genome shotgun (WGS) entry which is preliminary data.</text>
</comment>
<proteinExistence type="predicted"/>
<accession>A0ACC2NU95</accession>
<protein>
    <submittedName>
        <fullName evidence="1">Uncharacterized protein</fullName>
    </submittedName>
</protein>
<reference evidence="1" key="1">
    <citation type="submission" date="2023-04" db="EMBL/GenBank/DDBJ databases">
        <title>A chromosome-level genome assembly of the parasitoid wasp Eretmocerus hayati.</title>
        <authorList>
            <person name="Zhong Y."/>
            <person name="Liu S."/>
            <person name="Liu Y."/>
        </authorList>
    </citation>
    <scope>NUCLEOTIDE SEQUENCE</scope>
    <source>
        <strain evidence="1">ZJU_SS_LIU_2023</strain>
    </source>
</reference>
<name>A0ACC2NU95_9HYME</name>
<organism evidence="1 2">
    <name type="scientific">Eretmocerus hayati</name>
    <dbReference type="NCBI Taxonomy" id="131215"/>
    <lineage>
        <taxon>Eukaryota</taxon>
        <taxon>Metazoa</taxon>
        <taxon>Ecdysozoa</taxon>
        <taxon>Arthropoda</taxon>
        <taxon>Hexapoda</taxon>
        <taxon>Insecta</taxon>
        <taxon>Pterygota</taxon>
        <taxon>Neoptera</taxon>
        <taxon>Endopterygota</taxon>
        <taxon>Hymenoptera</taxon>
        <taxon>Apocrita</taxon>
        <taxon>Proctotrupomorpha</taxon>
        <taxon>Chalcidoidea</taxon>
        <taxon>Aphelinidae</taxon>
        <taxon>Aphelininae</taxon>
        <taxon>Eretmocerus</taxon>
    </lineage>
</organism>
<keyword evidence="2" id="KW-1185">Reference proteome</keyword>
<dbReference type="Proteomes" id="UP001239111">
    <property type="component" value="Chromosome 3"/>
</dbReference>
<evidence type="ECO:0000313" key="2">
    <source>
        <dbReference type="Proteomes" id="UP001239111"/>
    </source>
</evidence>
<dbReference type="EMBL" id="CM056743">
    <property type="protein sequence ID" value="KAJ8673879.1"/>
    <property type="molecule type" value="Genomic_DNA"/>
</dbReference>
<gene>
    <name evidence="1" type="ORF">QAD02_005141</name>
</gene>